<dbReference type="InterPro" id="IPR017853">
    <property type="entry name" value="GH"/>
</dbReference>
<evidence type="ECO:0000259" key="3">
    <source>
        <dbReference type="Pfam" id="PF01055"/>
    </source>
</evidence>
<dbReference type="Proteomes" id="UP001055185">
    <property type="component" value="Unassembled WGS sequence"/>
</dbReference>
<dbReference type="CDD" id="cd14752">
    <property type="entry name" value="GH31_N"/>
    <property type="match status" value="1"/>
</dbReference>
<dbReference type="InterPro" id="IPR011013">
    <property type="entry name" value="Gal_mutarotase_sf_dom"/>
</dbReference>
<name>A0AA37IZT4_9FIRM</name>
<keyword evidence="8" id="KW-1185">Reference proteome</keyword>
<accession>A0AA37IZT4</accession>
<proteinExistence type="inferred from homology"/>
<dbReference type="InterPro" id="IPR013780">
    <property type="entry name" value="Glyco_hydro_b"/>
</dbReference>
<dbReference type="Gene3D" id="3.20.20.80">
    <property type="entry name" value="Glycosidases"/>
    <property type="match status" value="1"/>
</dbReference>
<dbReference type="Pfam" id="PF13802">
    <property type="entry name" value="Gal_mutarotas_2"/>
    <property type="match status" value="1"/>
</dbReference>
<evidence type="ECO:0000313" key="7">
    <source>
        <dbReference type="EMBL" id="GJN65364.1"/>
    </source>
</evidence>
<dbReference type="PANTHER" id="PTHR22762">
    <property type="entry name" value="ALPHA-GLUCOSIDASE"/>
    <property type="match status" value="1"/>
</dbReference>
<keyword evidence="2" id="KW-0378">Hydrolase</keyword>
<evidence type="ECO:0000259" key="5">
    <source>
        <dbReference type="Pfam" id="PF17137"/>
    </source>
</evidence>
<dbReference type="InterPro" id="IPR025887">
    <property type="entry name" value="Glyco_hydro_31_N_dom"/>
</dbReference>
<dbReference type="InterPro" id="IPR048395">
    <property type="entry name" value="Glyco_hydro_31_C"/>
</dbReference>
<dbReference type="Pfam" id="PF17137">
    <property type="entry name" value="DUF5110"/>
    <property type="match status" value="1"/>
</dbReference>
<evidence type="ECO:0000256" key="1">
    <source>
        <dbReference type="ARBA" id="ARBA00007806"/>
    </source>
</evidence>
<comment type="similarity">
    <text evidence="1 2">Belongs to the glycosyl hydrolase 31 family.</text>
</comment>
<dbReference type="Pfam" id="PF01055">
    <property type="entry name" value="Glyco_hydro_31_2nd"/>
    <property type="match status" value="1"/>
</dbReference>
<dbReference type="EMBL" id="BQKV01000097">
    <property type="protein sequence ID" value="GJN65364.1"/>
    <property type="molecule type" value="Genomic_DNA"/>
</dbReference>
<gene>
    <name evidence="7" type="ORF">JCM17207_19890</name>
</gene>
<evidence type="ECO:0000313" key="8">
    <source>
        <dbReference type="Proteomes" id="UP001055185"/>
    </source>
</evidence>
<dbReference type="RefSeq" id="WP_238317587.1">
    <property type="nucleotide sequence ID" value="NZ_BQKV01000097.1"/>
</dbReference>
<feature type="domain" description="Glycosyl hydrolase family 31 C-terminal" evidence="6">
    <location>
        <begin position="598"/>
        <end position="686"/>
    </location>
</feature>
<feature type="domain" description="Glycoside hydrolase family 31 TIM barrel" evidence="3">
    <location>
        <begin position="259"/>
        <end position="590"/>
    </location>
</feature>
<dbReference type="SUPFAM" id="SSF51011">
    <property type="entry name" value="Glycosyl hydrolase domain"/>
    <property type="match status" value="1"/>
</dbReference>
<dbReference type="GO" id="GO:0005975">
    <property type="term" value="P:carbohydrate metabolic process"/>
    <property type="evidence" value="ECO:0007669"/>
    <property type="project" value="InterPro"/>
</dbReference>
<dbReference type="InterPro" id="IPR000322">
    <property type="entry name" value="Glyco_hydro_31_TIM"/>
</dbReference>
<dbReference type="PANTHER" id="PTHR22762:SF165">
    <property type="entry name" value="PUTATIVE (AFU_ORTHOLOGUE AFUA_1G06560)-RELATED"/>
    <property type="match status" value="1"/>
</dbReference>
<feature type="domain" description="DUF5110" evidence="5">
    <location>
        <begin position="704"/>
        <end position="768"/>
    </location>
</feature>
<comment type="caution">
    <text evidence="7">The sequence shown here is derived from an EMBL/GenBank/DDBJ whole genome shotgun (WGS) entry which is preliminary data.</text>
</comment>
<dbReference type="Pfam" id="PF21365">
    <property type="entry name" value="Glyco_hydro_31_3rd"/>
    <property type="match status" value="1"/>
</dbReference>
<evidence type="ECO:0000256" key="2">
    <source>
        <dbReference type="RuleBase" id="RU361185"/>
    </source>
</evidence>
<dbReference type="GO" id="GO:0030246">
    <property type="term" value="F:carbohydrate binding"/>
    <property type="evidence" value="ECO:0007669"/>
    <property type="project" value="InterPro"/>
</dbReference>
<dbReference type="SUPFAM" id="SSF74650">
    <property type="entry name" value="Galactose mutarotase-like"/>
    <property type="match status" value="1"/>
</dbReference>
<evidence type="ECO:0000259" key="6">
    <source>
        <dbReference type="Pfam" id="PF21365"/>
    </source>
</evidence>
<dbReference type="SUPFAM" id="SSF51445">
    <property type="entry name" value="(Trans)glycosidases"/>
    <property type="match status" value="1"/>
</dbReference>
<dbReference type="CDD" id="cd06599">
    <property type="entry name" value="GH31_glycosidase_Aec37"/>
    <property type="match status" value="1"/>
</dbReference>
<protein>
    <submittedName>
        <fullName evidence="7">Alpha-glucosidase</fullName>
    </submittedName>
</protein>
<dbReference type="InterPro" id="IPR033403">
    <property type="entry name" value="DUF5110"/>
</dbReference>
<feature type="domain" description="Glycoside hydrolase family 31 N-terminal" evidence="4">
    <location>
        <begin position="28"/>
        <end position="212"/>
    </location>
</feature>
<organism evidence="7 8">
    <name type="scientific">Faecalibacterium gallinarum</name>
    <dbReference type="NCBI Taxonomy" id="2903556"/>
    <lineage>
        <taxon>Bacteria</taxon>
        <taxon>Bacillati</taxon>
        <taxon>Bacillota</taxon>
        <taxon>Clostridia</taxon>
        <taxon>Eubacteriales</taxon>
        <taxon>Oscillospiraceae</taxon>
        <taxon>Faecalibacterium</taxon>
    </lineage>
</organism>
<dbReference type="GO" id="GO:0004553">
    <property type="term" value="F:hydrolase activity, hydrolyzing O-glycosyl compounds"/>
    <property type="evidence" value="ECO:0007669"/>
    <property type="project" value="InterPro"/>
</dbReference>
<reference evidence="7" key="1">
    <citation type="journal article" date="2022" name="Int. J. Syst. Evol. Microbiol.">
        <title>Genome-based, phenotypic and chemotaxonomic classification of Faecalibacterium strains: proposal of three novel species Faecalibacterium duncaniae sp. nov., Faecalibacterium hattorii sp. nov. and Faecalibacterium gallinarum sp. nov. .</title>
        <authorList>
            <person name="Sakamoto M."/>
            <person name="Sakurai N."/>
            <person name="Tanno H."/>
            <person name="Iino T."/>
            <person name="Ohkuma M."/>
            <person name="Endo A."/>
        </authorList>
    </citation>
    <scope>NUCLEOTIDE SEQUENCE</scope>
    <source>
        <strain evidence="7">JCM 17207</strain>
    </source>
</reference>
<dbReference type="AlphaFoldDB" id="A0AA37IZT4"/>
<sequence length="838" mass="96357">MLLRTCRSIEKNDCGYLIHGDAADVLLVFMSDDVIRIRVHFDRTKPMEEESYTLVTTAWPDRMDELLAGERTRIQALDVPMEENEKEAVFCTKTLRLVLNKKPFAFSLYTAEGELIYQDLRERAFERDQLGRLTHYSKTDRELDHFYGFGEKTGHLDKKGRRLRMSPKDAIGHDPEIGDPMYKHIPFYIRINERQRYAMGLFYHNSYDCVFDLGQELSGYWERYCYYQTDGGDIDLFLLNGPTMAQVLEHYTWLTGRSALPTKQSLGYCASTMYYAELEKDCDQEIYKVIDKHEKEGVLIDNFWLASGYSSGEEDNLRYVFNWNHKRFPDPKAFFAEMNARGINVIVNLKPGILKRHPYMDLFKKNDVFIKTPDGQEDYLGRWWGGEGRFVDFTGPAGRNTWKQLLEENILKMGTKTVWNDNCEMDGVEDREAQCDFEGKKGTMAELKILHSNLMAYVAKQALAEVYPGERPYIINRAGYAGIQRYAQVWGGDNLTDWRTLKFNIATIVGMGLSGCANMGCDIGGFAGGAPEAELLLRWIQSGVFQPRFCLNSANNDNTVTQPWMYEENLPYVRQAYALRYRMLPYLYSLMYEANQNGLPVMRPLFLEFPEDINTYTDQNLTFMYGKSVLVANVVEKGATTRRIYLPAGCKWYDMNDNLREYAGGQTIEVPVGPGSIPMFLRGSAIFVTSEDVKKILRDITKQMDLLVAAETDTSFVLYDDDGHTEDYKQGVYAKTTIQVTAGDQTKLRFVTEGSYPSPVERLTVKLVSKAKGAFWCTVDGQPVPRFIVRDGWEEAETGWYYNLSDRTIWLKCPRPKKDDFTIVISTEKFDLIGMAED</sequence>
<dbReference type="Gene3D" id="2.60.40.1180">
    <property type="entry name" value="Golgi alpha-mannosidase II"/>
    <property type="match status" value="2"/>
</dbReference>
<dbReference type="Gene3D" id="2.60.40.1760">
    <property type="entry name" value="glycosyl hydrolase (family 31)"/>
    <property type="match status" value="1"/>
</dbReference>
<evidence type="ECO:0000259" key="4">
    <source>
        <dbReference type="Pfam" id="PF13802"/>
    </source>
</evidence>
<keyword evidence="2" id="KW-0326">Glycosidase</keyword>